<sequence length="228" mass="26135">MDIPKAEPPPPHYYAPLPCHHDQNYIVLPFYHPTNIHLPPWRRRIIITVAVFLLVAAFLYLLCPSDPSIKIVRLQLNKLHIHTLPVISIDVSLHVTVKVRNLNVYSMDFRHIEVDLKYRGKMLGNVRSGEGHVRALASSYVDAEMEFNGVRVLSDVVFLLEDLARGRVPLDTTTAFTGKLGFWFFQFPLKAKMSCEVLVNTNSQTIVRQNCLSEVYIERKREAHVLPP</sequence>
<feature type="domain" description="Late embryogenesis abundant protein LEA-2 subgroup" evidence="6">
    <location>
        <begin position="96"/>
        <end position="190"/>
    </location>
</feature>
<keyword evidence="8" id="KW-1185">Reference proteome</keyword>
<evidence type="ECO:0000256" key="5">
    <source>
        <dbReference type="SAM" id="Phobius"/>
    </source>
</evidence>
<keyword evidence="2 5" id="KW-0812">Transmembrane</keyword>
<evidence type="ECO:0000256" key="3">
    <source>
        <dbReference type="ARBA" id="ARBA00022989"/>
    </source>
</evidence>
<dbReference type="STRING" id="3983.A0A2C9UYF7"/>
<organism evidence="7 8">
    <name type="scientific">Manihot esculenta</name>
    <name type="common">Cassava</name>
    <name type="synonym">Jatropha manihot</name>
    <dbReference type="NCBI Taxonomy" id="3983"/>
    <lineage>
        <taxon>Eukaryota</taxon>
        <taxon>Viridiplantae</taxon>
        <taxon>Streptophyta</taxon>
        <taxon>Embryophyta</taxon>
        <taxon>Tracheophyta</taxon>
        <taxon>Spermatophyta</taxon>
        <taxon>Magnoliopsida</taxon>
        <taxon>eudicotyledons</taxon>
        <taxon>Gunneridae</taxon>
        <taxon>Pentapetalae</taxon>
        <taxon>rosids</taxon>
        <taxon>fabids</taxon>
        <taxon>Malpighiales</taxon>
        <taxon>Euphorbiaceae</taxon>
        <taxon>Crotonoideae</taxon>
        <taxon>Manihoteae</taxon>
        <taxon>Manihot</taxon>
    </lineage>
</organism>
<protein>
    <recommendedName>
        <fullName evidence="6">Late embryogenesis abundant protein LEA-2 subgroup domain-containing protein</fullName>
    </recommendedName>
</protein>
<name>A0A2C9UYF7_MANES</name>
<evidence type="ECO:0000256" key="2">
    <source>
        <dbReference type="ARBA" id="ARBA00022692"/>
    </source>
</evidence>
<feature type="transmembrane region" description="Helical" evidence="5">
    <location>
        <begin position="45"/>
        <end position="63"/>
    </location>
</feature>
<dbReference type="GO" id="GO:0098542">
    <property type="term" value="P:defense response to other organism"/>
    <property type="evidence" value="ECO:0007669"/>
    <property type="project" value="InterPro"/>
</dbReference>
<dbReference type="InterPro" id="IPR044839">
    <property type="entry name" value="NDR1-like"/>
</dbReference>
<reference evidence="8" key="1">
    <citation type="journal article" date="2016" name="Nat. Biotechnol.">
        <title>Sequencing wild and cultivated cassava and related species reveals extensive interspecific hybridization and genetic diversity.</title>
        <authorList>
            <person name="Bredeson J.V."/>
            <person name="Lyons J.B."/>
            <person name="Prochnik S.E."/>
            <person name="Wu G.A."/>
            <person name="Ha C.M."/>
            <person name="Edsinger-Gonzales E."/>
            <person name="Grimwood J."/>
            <person name="Schmutz J."/>
            <person name="Rabbi I.Y."/>
            <person name="Egesi C."/>
            <person name="Nauluvula P."/>
            <person name="Lebot V."/>
            <person name="Ndunguru J."/>
            <person name="Mkamilo G."/>
            <person name="Bart R.S."/>
            <person name="Setter T.L."/>
            <person name="Gleadow R.M."/>
            <person name="Kulakow P."/>
            <person name="Ferguson M.E."/>
            <person name="Rounsley S."/>
            <person name="Rokhsar D.S."/>
        </authorList>
    </citation>
    <scope>NUCLEOTIDE SEQUENCE [LARGE SCALE GENOMIC DNA]</scope>
    <source>
        <strain evidence="8">cv. AM560-2</strain>
    </source>
</reference>
<evidence type="ECO:0000313" key="8">
    <source>
        <dbReference type="Proteomes" id="UP000091857"/>
    </source>
</evidence>
<dbReference type="OrthoDB" id="1414122at2759"/>
<evidence type="ECO:0000313" key="7">
    <source>
        <dbReference type="EMBL" id="OAY36768.1"/>
    </source>
</evidence>
<dbReference type="PANTHER" id="PTHR31234:SF69">
    <property type="entry name" value="EXPRESSED PROTEIN"/>
    <property type="match status" value="1"/>
</dbReference>
<keyword evidence="4 5" id="KW-0472">Membrane</keyword>
<dbReference type="AlphaFoldDB" id="A0A2C9UYF7"/>
<keyword evidence="3 5" id="KW-1133">Transmembrane helix</keyword>
<dbReference type="EMBL" id="CM004397">
    <property type="protein sequence ID" value="OAY36768.1"/>
    <property type="molecule type" value="Genomic_DNA"/>
</dbReference>
<dbReference type="Pfam" id="PF03168">
    <property type="entry name" value="LEA_2"/>
    <property type="match status" value="1"/>
</dbReference>
<dbReference type="InterPro" id="IPR004864">
    <property type="entry name" value="LEA_2"/>
</dbReference>
<evidence type="ECO:0000259" key="6">
    <source>
        <dbReference type="Pfam" id="PF03168"/>
    </source>
</evidence>
<dbReference type="PANTHER" id="PTHR31234">
    <property type="entry name" value="LATE EMBRYOGENESIS ABUNDANT (LEA) HYDROXYPROLINE-RICH GLYCOPROTEIN FAMILY"/>
    <property type="match status" value="1"/>
</dbReference>
<dbReference type="Proteomes" id="UP000091857">
    <property type="component" value="Chromosome 11"/>
</dbReference>
<dbReference type="Gramene" id="Manes.11G046800.1.v8.1">
    <property type="protein sequence ID" value="Manes.11G046800.1.v8.1.CDS"/>
    <property type="gene ID" value="Manes.11G046800.v8.1"/>
</dbReference>
<dbReference type="GO" id="GO:0016020">
    <property type="term" value="C:membrane"/>
    <property type="evidence" value="ECO:0007669"/>
    <property type="project" value="UniProtKB-SubCell"/>
</dbReference>
<comment type="caution">
    <text evidence="7">The sequence shown here is derived from an EMBL/GenBank/DDBJ whole genome shotgun (WGS) entry which is preliminary data.</text>
</comment>
<gene>
    <name evidence="7" type="ORF">MANES_11G046800v8</name>
</gene>
<evidence type="ECO:0000256" key="1">
    <source>
        <dbReference type="ARBA" id="ARBA00004167"/>
    </source>
</evidence>
<dbReference type="SUPFAM" id="SSF117070">
    <property type="entry name" value="LEA14-like"/>
    <property type="match status" value="1"/>
</dbReference>
<accession>A0A2C9UYF7</accession>
<proteinExistence type="predicted"/>
<comment type="subcellular location">
    <subcellularLocation>
        <location evidence="1">Membrane</location>
        <topology evidence="1">Single-pass membrane protein</topology>
    </subcellularLocation>
</comment>
<dbReference type="Gene3D" id="2.60.40.1820">
    <property type="match status" value="1"/>
</dbReference>
<evidence type="ECO:0000256" key="4">
    <source>
        <dbReference type="ARBA" id="ARBA00023136"/>
    </source>
</evidence>